<reference evidence="2" key="2">
    <citation type="submission" date="2018-03" db="EMBL/GenBank/DDBJ databases">
        <title>The Triticum urartu genome reveals the dynamic nature of wheat genome evolution.</title>
        <authorList>
            <person name="Ling H."/>
            <person name="Ma B."/>
            <person name="Shi X."/>
            <person name="Liu H."/>
            <person name="Dong L."/>
            <person name="Sun H."/>
            <person name="Cao Y."/>
            <person name="Gao Q."/>
            <person name="Zheng S."/>
            <person name="Li Y."/>
            <person name="Yu Y."/>
            <person name="Du H."/>
            <person name="Qi M."/>
            <person name="Li Y."/>
            <person name="Yu H."/>
            <person name="Cui Y."/>
            <person name="Wang N."/>
            <person name="Chen C."/>
            <person name="Wu H."/>
            <person name="Zhao Y."/>
            <person name="Zhang J."/>
            <person name="Li Y."/>
            <person name="Zhou W."/>
            <person name="Zhang B."/>
            <person name="Hu W."/>
            <person name="Eijk M."/>
            <person name="Tang J."/>
            <person name="Witsenboer H."/>
            <person name="Zhao S."/>
            <person name="Li Z."/>
            <person name="Zhang A."/>
            <person name="Wang D."/>
            <person name="Liang C."/>
        </authorList>
    </citation>
    <scope>NUCLEOTIDE SEQUENCE [LARGE SCALE GENOMIC DNA]</scope>
    <source>
        <strain evidence="2">cv. G1812</strain>
    </source>
</reference>
<dbReference type="InterPro" id="IPR027417">
    <property type="entry name" value="P-loop_NTPase"/>
</dbReference>
<sequence>MLLRNLSQATGLCNGTRLVVSKLGEKVIEAIIMTGSNIGDVVYIPRICLTAKDPKWPFTLHRRQFPVRVCYAMTINKSQGQTLSVVGLYLKSPVFTHGQLYVAVSRVTSKKNLKILIENEDGTLGSQTRNIVFSEIFGSL</sequence>
<reference evidence="3" key="1">
    <citation type="journal article" date="2013" name="Nature">
        <title>Draft genome of the wheat A-genome progenitor Triticum urartu.</title>
        <authorList>
            <person name="Ling H.Q."/>
            <person name="Zhao S."/>
            <person name="Liu D."/>
            <person name="Wang J."/>
            <person name="Sun H."/>
            <person name="Zhang C."/>
            <person name="Fan H."/>
            <person name="Li D."/>
            <person name="Dong L."/>
            <person name="Tao Y."/>
            <person name="Gao C."/>
            <person name="Wu H."/>
            <person name="Li Y."/>
            <person name="Cui Y."/>
            <person name="Guo X."/>
            <person name="Zheng S."/>
            <person name="Wang B."/>
            <person name="Yu K."/>
            <person name="Liang Q."/>
            <person name="Yang W."/>
            <person name="Lou X."/>
            <person name="Chen J."/>
            <person name="Feng M."/>
            <person name="Jian J."/>
            <person name="Zhang X."/>
            <person name="Luo G."/>
            <person name="Jiang Y."/>
            <person name="Liu J."/>
            <person name="Wang Z."/>
            <person name="Sha Y."/>
            <person name="Zhang B."/>
            <person name="Wu H."/>
            <person name="Tang D."/>
            <person name="Shen Q."/>
            <person name="Xue P."/>
            <person name="Zou S."/>
            <person name="Wang X."/>
            <person name="Liu X."/>
            <person name="Wang F."/>
            <person name="Yang Y."/>
            <person name="An X."/>
            <person name="Dong Z."/>
            <person name="Zhang K."/>
            <person name="Zhang X."/>
            <person name="Luo M.C."/>
            <person name="Dvorak J."/>
            <person name="Tong Y."/>
            <person name="Wang J."/>
            <person name="Yang H."/>
            <person name="Li Z."/>
            <person name="Wang D."/>
            <person name="Zhang A."/>
            <person name="Wang J."/>
        </authorList>
    </citation>
    <scope>NUCLEOTIDE SEQUENCE</scope>
    <source>
        <strain evidence="3">cv. G1812</strain>
    </source>
</reference>
<protein>
    <recommendedName>
        <fullName evidence="1">DNA helicase Pif1-like 2B domain-containing protein</fullName>
    </recommendedName>
</protein>
<organism evidence="2 3">
    <name type="scientific">Triticum urartu</name>
    <name type="common">Red wild einkorn</name>
    <name type="synonym">Crithodium urartu</name>
    <dbReference type="NCBI Taxonomy" id="4572"/>
    <lineage>
        <taxon>Eukaryota</taxon>
        <taxon>Viridiplantae</taxon>
        <taxon>Streptophyta</taxon>
        <taxon>Embryophyta</taxon>
        <taxon>Tracheophyta</taxon>
        <taxon>Spermatophyta</taxon>
        <taxon>Magnoliopsida</taxon>
        <taxon>Liliopsida</taxon>
        <taxon>Poales</taxon>
        <taxon>Poaceae</taxon>
        <taxon>BOP clade</taxon>
        <taxon>Pooideae</taxon>
        <taxon>Triticodae</taxon>
        <taxon>Triticeae</taxon>
        <taxon>Triticinae</taxon>
        <taxon>Triticum</taxon>
    </lineage>
</organism>
<feature type="domain" description="DNA helicase Pif1-like 2B" evidence="1">
    <location>
        <begin position="1"/>
        <end position="23"/>
    </location>
</feature>
<evidence type="ECO:0000313" key="3">
    <source>
        <dbReference type="Proteomes" id="UP000015106"/>
    </source>
</evidence>
<proteinExistence type="predicted"/>
<evidence type="ECO:0000259" key="1">
    <source>
        <dbReference type="Pfam" id="PF21530"/>
    </source>
</evidence>
<dbReference type="SUPFAM" id="SSF52540">
    <property type="entry name" value="P-loop containing nucleoside triphosphate hydrolases"/>
    <property type="match status" value="1"/>
</dbReference>
<reference evidence="2" key="3">
    <citation type="submission" date="2022-06" db="UniProtKB">
        <authorList>
            <consortium name="EnsemblPlants"/>
        </authorList>
    </citation>
    <scope>IDENTIFICATION</scope>
</reference>
<dbReference type="Proteomes" id="UP000015106">
    <property type="component" value="Chromosome 3"/>
</dbReference>
<dbReference type="PANTHER" id="PTHR23274">
    <property type="entry name" value="DNA HELICASE-RELATED"/>
    <property type="match status" value="1"/>
</dbReference>
<dbReference type="FunFam" id="3.40.50.300:FF:002884">
    <property type="entry name" value="ATP-dependent DNA helicase"/>
    <property type="match status" value="1"/>
</dbReference>
<dbReference type="GO" id="GO:0005657">
    <property type="term" value="C:replication fork"/>
    <property type="evidence" value="ECO:0007669"/>
    <property type="project" value="TreeGrafter"/>
</dbReference>
<dbReference type="InterPro" id="IPR049163">
    <property type="entry name" value="Pif1-like_2B_dom"/>
</dbReference>
<dbReference type="CDD" id="cd18809">
    <property type="entry name" value="SF1_C_RecD"/>
    <property type="match status" value="1"/>
</dbReference>
<name>A0A8R7TW32_TRIUA</name>
<dbReference type="Gramene" id="TuG1812G0300002454.01.T01">
    <property type="protein sequence ID" value="TuG1812G0300002454.01.T01.cds411670"/>
    <property type="gene ID" value="TuG1812G0300002454.01"/>
</dbReference>
<dbReference type="PANTHER" id="PTHR23274:SF53">
    <property type="entry name" value="ATP-DEPENDENT DNA HELICASE"/>
    <property type="match status" value="1"/>
</dbReference>
<dbReference type="EnsemblPlants" id="TuG1812G0300002454.01.T01">
    <property type="protein sequence ID" value="TuG1812G0300002454.01.T01.cds411670"/>
    <property type="gene ID" value="TuG1812G0300002454.01"/>
</dbReference>
<keyword evidence="3" id="KW-1185">Reference proteome</keyword>
<dbReference type="Gene3D" id="3.40.50.300">
    <property type="entry name" value="P-loop containing nucleotide triphosphate hydrolases"/>
    <property type="match status" value="1"/>
</dbReference>
<evidence type="ECO:0000313" key="2">
    <source>
        <dbReference type="EnsemblPlants" id="TuG1812G0300002454.01.T01.cds411670"/>
    </source>
</evidence>
<accession>A0A8R7TW32</accession>
<dbReference type="GO" id="GO:0006260">
    <property type="term" value="P:DNA replication"/>
    <property type="evidence" value="ECO:0007669"/>
    <property type="project" value="TreeGrafter"/>
</dbReference>
<dbReference type="Pfam" id="PF21530">
    <property type="entry name" value="Pif1_2B_dom"/>
    <property type="match status" value="1"/>
</dbReference>
<dbReference type="AlphaFoldDB" id="A0A8R7TW32"/>